<evidence type="ECO:0000259" key="3">
    <source>
        <dbReference type="PROSITE" id="PS51747"/>
    </source>
</evidence>
<dbReference type="GO" id="GO:0005634">
    <property type="term" value="C:nucleus"/>
    <property type="evidence" value="ECO:0007669"/>
    <property type="project" value="TreeGrafter"/>
</dbReference>
<proteinExistence type="inferred from homology"/>
<dbReference type="Proteomes" id="UP000275267">
    <property type="component" value="Unassembled WGS sequence"/>
</dbReference>
<dbReference type="InterPro" id="IPR016193">
    <property type="entry name" value="Cytidine_deaminase-like"/>
</dbReference>
<accession>A0A3L6R440</accession>
<evidence type="ECO:0000313" key="4">
    <source>
        <dbReference type="EMBL" id="RLM94252.1"/>
    </source>
</evidence>
<feature type="domain" description="CMP/dCMP-type deaminase" evidence="3">
    <location>
        <begin position="150"/>
        <end position="291"/>
    </location>
</feature>
<dbReference type="InterPro" id="IPR002125">
    <property type="entry name" value="CMP_dCMP_dom"/>
</dbReference>
<evidence type="ECO:0000313" key="5">
    <source>
        <dbReference type="Proteomes" id="UP000275267"/>
    </source>
</evidence>
<keyword evidence="1" id="KW-0819">tRNA processing</keyword>
<dbReference type="PROSITE" id="PS51747">
    <property type="entry name" value="CYT_DCMP_DEAMINASES_2"/>
    <property type="match status" value="1"/>
</dbReference>
<evidence type="ECO:0000256" key="1">
    <source>
        <dbReference type="ARBA" id="ARBA00022694"/>
    </source>
</evidence>
<comment type="similarity">
    <text evidence="2">Belongs to the cytidine and deoxycytidylate deaminase family. ADAT3 subfamily.</text>
</comment>
<dbReference type="Gene3D" id="3.40.140.10">
    <property type="entry name" value="Cytidine Deaminase, domain 2"/>
    <property type="match status" value="1"/>
</dbReference>
<dbReference type="AlphaFoldDB" id="A0A3L6R440"/>
<dbReference type="EMBL" id="PQIB02000010">
    <property type="protein sequence ID" value="RLM94252.1"/>
    <property type="molecule type" value="Genomic_DNA"/>
</dbReference>
<gene>
    <name evidence="4" type="ORF">C2845_PM08G12930</name>
</gene>
<reference evidence="5" key="1">
    <citation type="journal article" date="2019" name="Nat. Commun.">
        <title>The genome of broomcorn millet.</title>
        <authorList>
            <person name="Zou C."/>
            <person name="Miki D."/>
            <person name="Li D."/>
            <person name="Tang Q."/>
            <person name="Xiao L."/>
            <person name="Rajput S."/>
            <person name="Deng P."/>
            <person name="Jia W."/>
            <person name="Huang R."/>
            <person name="Zhang M."/>
            <person name="Sun Y."/>
            <person name="Hu J."/>
            <person name="Fu X."/>
            <person name="Schnable P.S."/>
            <person name="Li F."/>
            <person name="Zhang H."/>
            <person name="Feng B."/>
            <person name="Zhu X."/>
            <person name="Liu R."/>
            <person name="Schnable J.C."/>
            <person name="Zhu J.-K."/>
            <person name="Zhang H."/>
        </authorList>
    </citation>
    <scope>NUCLEOTIDE SEQUENCE [LARGE SCALE GENOMIC DNA]</scope>
</reference>
<name>A0A3L6R440_PANMI</name>
<dbReference type="GO" id="GO:0052717">
    <property type="term" value="F:tRNA-specific adenosine-34 deaminase activity"/>
    <property type="evidence" value="ECO:0007669"/>
    <property type="project" value="TreeGrafter"/>
</dbReference>
<dbReference type="STRING" id="4540.A0A3L6R440"/>
<keyword evidence="5" id="KW-1185">Reference proteome</keyword>
<dbReference type="SUPFAM" id="SSF53927">
    <property type="entry name" value="Cytidine deaminase-like"/>
    <property type="match status" value="1"/>
</dbReference>
<sequence>MEWELTEVPGNPTTSLQATVDVVAAKIEPKLANTVISLGIVRGFREEELPSIFNCMKIAIQLSKMGNAVIIVDPSSTQIIAKATDQTHKHADDACSLNESTDNDSNLLLPFSFLSKCSRLNMEVSCINPWGWTKQWTTGQKPLPSEGCFAWHPLRHAAMVAIANAAERDRMMFPSTSITKPDSNCNRENYSDKEPAKRLKTHTKIKFGYQDKEQSINKSCSSDLSETTRPYLSTGFDIYLVWEPCAMCAMALVHHRFKRVFYAFPNPVTGALVGVYRLHGKKSLNHHYNVFRISVPEAYLNGLSNCSREC</sequence>
<dbReference type="OrthoDB" id="3180714at2759"/>
<dbReference type="PANTHER" id="PTHR11079:SF156">
    <property type="entry name" value="INACTIVE TRNA-SPECIFIC ADENOSINE DEAMINASE-LIKE PROTEIN 3-RELATED"/>
    <property type="match status" value="1"/>
</dbReference>
<comment type="caution">
    <text evidence="4">The sequence shown here is derived from an EMBL/GenBank/DDBJ whole genome shotgun (WGS) entry which is preliminary data.</text>
</comment>
<dbReference type="Pfam" id="PF00383">
    <property type="entry name" value="dCMP_cyt_deam_1"/>
    <property type="match status" value="1"/>
</dbReference>
<organism evidence="4 5">
    <name type="scientific">Panicum miliaceum</name>
    <name type="common">Proso millet</name>
    <name type="synonym">Broomcorn millet</name>
    <dbReference type="NCBI Taxonomy" id="4540"/>
    <lineage>
        <taxon>Eukaryota</taxon>
        <taxon>Viridiplantae</taxon>
        <taxon>Streptophyta</taxon>
        <taxon>Embryophyta</taxon>
        <taxon>Tracheophyta</taxon>
        <taxon>Spermatophyta</taxon>
        <taxon>Magnoliopsida</taxon>
        <taxon>Liliopsida</taxon>
        <taxon>Poales</taxon>
        <taxon>Poaceae</taxon>
        <taxon>PACMAD clade</taxon>
        <taxon>Panicoideae</taxon>
        <taxon>Panicodae</taxon>
        <taxon>Paniceae</taxon>
        <taxon>Panicinae</taxon>
        <taxon>Panicum</taxon>
        <taxon>Panicum sect. Panicum</taxon>
    </lineage>
</organism>
<dbReference type="GO" id="GO:0005737">
    <property type="term" value="C:cytoplasm"/>
    <property type="evidence" value="ECO:0007669"/>
    <property type="project" value="TreeGrafter"/>
</dbReference>
<protein>
    <recommendedName>
        <fullName evidence="3">CMP/dCMP-type deaminase domain-containing protein</fullName>
    </recommendedName>
</protein>
<evidence type="ECO:0000256" key="2">
    <source>
        <dbReference type="ARBA" id="ARBA00038160"/>
    </source>
</evidence>
<dbReference type="GO" id="GO:0008033">
    <property type="term" value="P:tRNA processing"/>
    <property type="evidence" value="ECO:0007669"/>
    <property type="project" value="UniProtKB-KW"/>
</dbReference>
<dbReference type="PANTHER" id="PTHR11079">
    <property type="entry name" value="CYTOSINE DEAMINASE FAMILY MEMBER"/>
    <property type="match status" value="1"/>
</dbReference>